<sequence length="196" mass="21990">MEPAPDDLIRYIPPSAKSSLLARKIASIEVVAHEKLPNGGNHWAFYLHTIPSTTTFSESHSENDHQIIQLDVSPSHSIPSTVLPGGSKAFLILSTSPHSLSNSGTFTKRLPLTVRQKPVLPTVQELVHLLTVKQHRHKYEFDDQGRGCRFWVRDQIPYLLDEGIIIDEEQAESAREAVLLEFPGGKEFPVTIGRYY</sequence>
<comment type="caution">
    <text evidence="2">The sequence shown here is derived from an EMBL/GenBank/DDBJ whole genome shotgun (WGS) entry which is preliminary data.</text>
</comment>
<dbReference type="InterPro" id="IPR056672">
    <property type="entry name" value="DUF7770"/>
</dbReference>
<dbReference type="Pfam" id="PF24968">
    <property type="entry name" value="DUF7770"/>
    <property type="match status" value="1"/>
</dbReference>
<evidence type="ECO:0000259" key="1">
    <source>
        <dbReference type="Pfam" id="PF24968"/>
    </source>
</evidence>
<dbReference type="HOGENOM" id="CLU_085826_2_0_1"/>
<dbReference type="OrthoDB" id="3527137at2759"/>
<protein>
    <recommendedName>
        <fullName evidence="1">DUF7770 domain-containing protein</fullName>
    </recommendedName>
</protein>
<name>C5P4J4_COCP7</name>
<evidence type="ECO:0000313" key="2">
    <source>
        <dbReference type="EMBL" id="EER27634.1"/>
    </source>
</evidence>
<evidence type="ECO:0000313" key="3">
    <source>
        <dbReference type="Proteomes" id="UP000009084"/>
    </source>
</evidence>
<reference evidence="2 3" key="1">
    <citation type="journal article" date="2009" name="Genome Res.">
        <title>Comparative genomic analyses of the human fungal pathogens Coccidioides and their relatives.</title>
        <authorList>
            <person name="Sharpton T.J."/>
            <person name="Stajich J.E."/>
            <person name="Rounsley S.D."/>
            <person name="Gardner M.J."/>
            <person name="Wortman J.R."/>
            <person name="Jordar V.S."/>
            <person name="Maiti R."/>
            <person name="Kodira C.D."/>
            <person name="Neafsey D.E."/>
            <person name="Zeng Q."/>
            <person name="Hung C.-Y."/>
            <person name="McMahan C."/>
            <person name="Muszewska A."/>
            <person name="Grynberg M."/>
            <person name="Mandel M.A."/>
            <person name="Kellner E.M."/>
            <person name="Barker B.M."/>
            <person name="Galgiani J.N."/>
            <person name="Orbach M.J."/>
            <person name="Kirkland T.N."/>
            <person name="Cole G.T."/>
            <person name="Henn M.R."/>
            <person name="Birren B.W."/>
            <person name="Taylor J.W."/>
        </authorList>
    </citation>
    <scope>NUCLEOTIDE SEQUENCE [LARGE SCALE GENOMIC DNA]</scope>
    <source>
        <strain evidence="3">C735</strain>
    </source>
</reference>
<feature type="domain" description="DUF7770" evidence="1">
    <location>
        <begin position="28"/>
        <end position="196"/>
    </location>
</feature>
<gene>
    <name evidence="2" type="ORF">CPC735_029700</name>
</gene>
<dbReference type="Proteomes" id="UP000009084">
    <property type="component" value="Unassembled WGS sequence"/>
</dbReference>
<dbReference type="EMBL" id="ACFW01000025">
    <property type="protein sequence ID" value="EER27634.1"/>
    <property type="molecule type" value="Genomic_DNA"/>
</dbReference>
<accession>C5P4J4</accession>
<proteinExistence type="predicted"/>
<dbReference type="VEuPathDB" id="FungiDB:CPC735_029700"/>
<dbReference type="AlphaFoldDB" id="C5P4J4"/>
<organism evidence="2 3">
    <name type="scientific">Coccidioides posadasii (strain C735)</name>
    <name type="common">Valley fever fungus</name>
    <dbReference type="NCBI Taxonomy" id="222929"/>
    <lineage>
        <taxon>Eukaryota</taxon>
        <taxon>Fungi</taxon>
        <taxon>Dikarya</taxon>
        <taxon>Ascomycota</taxon>
        <taxon>Pezizomycotina</taxon>
        <taxon>Eurotiomycetes</taxon>
        <taxon>Eurotiomycetidae</taxon>
        <taxon>Onygenales</taxon>
        <taxon>Onygenaceae</taxon>
        <taxon>Coccidioides</taxon>
    </lineage>
</organism>